<keyword evidence="1" id="KW-0472">Membrane</keyword>
<keyword evidence="1" id="KW-1133">Transmembrane helix</keyword>
<protein>
    <submittedName>
        <fullName evidence="2">Uncharacterized protein</fullName>
    </submittedName>
</protein>
<proteinExistence type="predicted"/>
<accession>A0A1G2EG37</accession>
<evidence type="ECO:0000313" key="3">
    <source>
        <dbReference type="Proteomes" id="UP000178647"/>
    </source>
</evidence>
<organism evidence="2 3">
    <name type="scientific">Candidatus Nealsonbacteria bacterium RIFCSPLOWO2_01_FULL_43_32</name>
    <dbReference type="NCBI Taxonomy" id="1801672"/>
    <lineage>
        <taxon>Bacteria</taxon>
        <taxon>Candidatus Nealsoniibacteriota</taxon>
    </lineage>
</organism>
<dbReference type="EMBL" id="MHMH01000006">
    <property type="protein sequence ID" value="OGZ24744.1"/>
    <property type="molecule type" value="Genomic_DNA"/>
</dbReference>
<dbReference type="AlphaFoldDB" id="A0A1G2EG37"/>
<evidence type="ECO:0000256" key="1">
    <source>
        <dbReference type="SAM" id="Phobius"/>
    </source>
</evidence>
<feature type="transmembrane region" description="Helical" evidence="1">
    <location>
        <begin position="26"/>
        <end position="48"/>
    </location>
</feature>
<evidence type="ECO:0000313" key="2">
    <source>
        <dbReference type="EMBL" id="OGZ24744.1"/>
    </source>
</evidence>
<gene>
    <name evidence="2" type="ORF">A2896_02610</name>
</gene>
<comment type="caution">
    <text evidence="2">The sequence shown here is derived from an EMBL/GenBank/DDBJ whole genome shotgun (WGS) entry which is preliminary data.</text>
</comment>
<name>A0A1G2EG37_9BACT</name>
<reference evidence="2 3" key="1">
    <citation type="journal article" date="2016" name="Nat. Commun.">
        <title>Thousands of microbial genomes shed light on interconnected biogeochemical processes in an aquifer system.</title>
        <authorList>
            <person name="Anantharaman K."/>
            <person name="Brown C.T."/>
            <person name="Hug L.A."/>
            <person name="Sharon I."/>
            <person name="Castelle C.J."/>
            <person name="Probst A.J."/>
            <person name="Thomas B.C."/>
            <person name="Singh A."/>
            <person name="Wilkins M.J."/>
            <person name="Karaoz U."/>
            <person name="Brodie E.L."/>
            <person name="Williams K.H."/>
            <person name="Hubbard S.S."/>
            <person name="Banfield J.F."/>
        </authorList>
    </citation>
    <scope>NUCLEOTIDE SEQUENCE [LARGE SCALE GENOMIC DNA]</scope>
</reference>
<dbReference type="STRING" id="1801672.A2896_02610"/>
<sequence length="178" mass="20804">MSFNINLDLNSVMYYLTSPDIQQRLFFVKIGFFALSGILSGVIVYVILTSHYMQWLFVDNIWEFITFRPLGLKRITRTWNKVLRRLETGLESEYKLAVIEADDILEATLKRMGYSGATLEERLEKLTSAILSNIEDVRKAHQIRNNIIRTPDFRLNFAEARNTLDIYRQAFDSLQILT</sequence>
<keyword evidence="1" id="KW-0812">Transmembrane</keyword>
<dbReference type="Proteomes" id="UP000178647">
    <property type="component" value="Unassembled WGS sequence"/>
</dbReference>